<sequence length="469" mass="52384">MRPVSAQDILIEDEVQDMQKTFPLPDGSSRNDADYCSGSKNNELMDKHYLLVSTMDGKIKALDVKNNGKVLWIMDTDHSPLLEGTLNSYQLMYEGHPAVLVPSLDGSLYMYTVDSNALKPLRMNADISSMIGDDAVAGGSIVSTTGVDPITGKEKYSCSSLNCEKRKGSDCSFHTLVIRRNTQTVRAANPATGSERWNLSVAEYALSLISSDPVFKYVPNEPTANIAVRLRPPDGVVMALNNCGRTLWEVDLESPIARAWQMFNGHLEEVSLFDSENLMLVESPSGRFTDNSGLPKYEAAFYFGTVNAEPYIIPSETVRTEMQRFNMPRDSAYHATHGVDFTHPRALFLNDLALSSFLRRSYENTMNVHGIENENYFDSTKQQDACPYTDAQPLAHSTELQQVGLGNENRAGDLGWYVFKPLSDLKRKSSSSINGRVLPMKSLNANDRCDEDSFYNYNSIELLVQNLYY</sequence>
<keyword evidence="2" id="KW-1185">Reference proteome</keyword>
<gene>
    <name evidence="1" type="ORF">AB6A40_003613</name>
</gene>
<name>A0ABD6EA26_9BILA</name>
<evidence type="ECO:0000313" key="2">
    <source>
        <dbReference type="Proteomes" id="UP001608902"/>
    </source>
</evidence>
<dbReference type="Gene3D" id="2.130.10.10">
    <property type="entry name" value="YVTN repeat-like/Quinoprotein amine dehydrogenase"/>
    <property type="match status" value="1"/>
</dbReference>
<dbReference type="AlphaFoldDB" id="A0ABD6EA26"/>
<proteinExistence type="predicted"/>
<dbReference type="EMBL" id="JBGFUD010001907">
    <property type="protein sequence ID" value="MFH4976904.1"/>
    <property type="molecule type" value="Genomic_DNA"/>
</dbReference>
<dbReference type="Proteomes" id="UP001608902">
    <property type="component" value="Unassembled WGS sequence"/>
</dbReference>
<dbReference type="InterPro" id="IPR015943">
    <property type="entry name" value="WD40/YVTN_repeat-like_dom_sf"/>
</dbReference>
<protein>
    <submittedName>
        <fullName evidence="1">Uncharacterized protein</fullName>
    </submittedName>
</protein>
<dbReference type="SUPFAM" id="SSF50998">
    <property type="entry name" value="Quinoprotein alcohol dehydrogenase-like"/>
    <property type="match status" value="1"/>
</dbReference>
<dbReference type="InterPro" id="IPR011047">
    <property type="entry name" value="Quinoprotein_ADH-like_sf"/>
</dbReference>
<organism evidence="1 2">
    <name type="scientific">Gnathostoma spinigerum</name>
    <dbReference type="NCBI Taxonomy" id="75299"/>
    <lineage>
        <taxon>Eukaryota</taxon>
        <taxon>Metazoa</taxon>
        <taxon>Ecdysozoa</taxon>
        <taxon>Nematoda</taxon>
        <taxon>Chromadorea</taxon>
        <taxon>Rhabditida</taxon>
        <taxon>Spirurina</taxon>
        <taxon>Gnathostomatomorpha</taxon>
        <taxon>Gnathostomatoidea</taxon>
        <taxon>Gnathostomatidae</taxon>
        <taxon>Gnathostoma</taxon>
    </lineage>
</organism>
<evidence type="ECO:0000313" key="1">
    <source>
        <dbReference type="EMBL" id="MFH4976904.1"/>
    </source>
</evidence>
<comment type="caution">
    <text evidence="1">The sequence shown here is derived from an EMBL/GenBank/DDBJ whole genome shotgun (WGS) entry which is preliminary data.</text>
</comment>
<accession>A0ABD6EA26</accession>
<reference evidence="1 2" key="1">
    <citation type="submission" date="2024-08" db="EMBL/GenBank/DDBJ databases">
        <title>Gnathostoma spinigerum genome.</title>
        <authorList>
            <person name="Gonzalez-Bertolin B."/>
            <person name="Monzon S."/>
            <person name="Zaballos A."/>
            <person name="Jimenez P."/>
            <person name="Dekumyoy P."/>
            <person name="Varona S."/>
            <person name="Cuesta I."/>
            <person name="Sumanam S."/>
            <person name="Adisakwattana P."/>
            <person name="Gasser R.B."/>
            <person name="Hernandez-Gonzalez A."/>
            <person name="Young N.D."/>
            <person name="Perteguer M.J."/>
        </authorList>
    </citation>
    <scope>NUCLEOTIDE SEQUENCE [LARGE SCALE GENOMIC DNA]</scope>
    <source>
        <strain evidence="1">AL3</strain>
        <tissue evidence="1">Liver</tissue>
    </source>
</reference>